<dbReference type="GO" id="GO:0016020">
    <property type="term" value="C:membrane"/>
    <property type="evidence" value="ECO:0007669"/>
    <property type="project" value="UniProtKB-SubCell"/>
</dbReference>
<keyword evidence="3 5" id="KW-1133">Transmembrane helix</keyword>
<evidence type="ECO:0000313" key="7">
    <source>
        <dbReference type="Proteomes" id="UP001443914"/>
    </source>
</evidence>
<comment type="subcellular location">
    <subcellularLocation>
        <location evidence="1">Membrane</location>
        <topology evidence="1">Multi-pass membrane protein</topology>
    </subcellularLocation>
</comment>
<protein>
    <submittedName>
        <fullName evidence="6">Uncharacterized protein</fullName>
    </submittedName>
</protein>
<evidence type="ECO:0000256" key="2">
    <source>
        <dbReference type="ARBA" id="ARBA00022692"/>
    </source>
</evidence>
<feature type="transmembrane region" description="Helical" evidence="5">
    <location>
        <begin position="49"/>
        <end position="72"/>
    </location>
</feature>
<gene>
    <name evidence="6" type="ORF">RND81_10G038300</name>
</gene>
<comment type="caution">
    <text evidence="6">The sequence shown here is derived from an EMBL/GenBank/DDBJ whole genome shotgun (WGS) entry which is preliminary data.</text>
</comment>
<proteinExistence type="predicted"/>
<evidence type="ECO:0000256" key="5">
    <source>
        <dbReference type="SAM" id="Phobius"/>
    </source>
</evidence>
<dbReference type="InterPro" id="IPR018499">
    <property type="entry name" value="Tetraspanin/Peripherin"/>
</dbReference>
<evidence type="ECO:0000256" key="3">
    <source>
        <dbReference type="ARBA" id="ARBA00022989"/>
    </source>
</evidence>
<organism evidence="6 7">
    <name type="scientific">Saponaria officinalis</name>
    <name type="common">Common soapwort</name>
    <name type="synonym">Lychnis saponaria</name>
    <dbReference type="NCBI Taxonomy" id="3572"/>
    <lineage>
        <taxon>Eukaryota</taxon>
        <taxon>Viridiplantae</taxon>
        <taxon>Streptophyta</taxon>
        <taxon>Embryophyta</taxon>
        <taxon>Tracheophyta</taxon>
        <taxon>Spermatophyta</taxon>
        <taxon>Magnoliopsida</taxon>
        <taxon>eudicotyledons</taxon>
        <taxon>Gunneridae</taxon>
        <taxon>Pentapetalae</taxon>
        <taxon>Caryophyllales</taxon>
        <taxon>Caryophyllaceae</taxon>
        <taxon>Caryophylleae</taxon>
        <taxon>Saponaria</taxon>
    </lineage>
</organism>
<evidence type="ECO:0000313" key="6">
    <source>
        <dbReference type="EMBL" id="KAK9681937.1"/>
    </source>
</evidence>
<keyword evidence="7" id="KW-1185">Reference proteome</keyword>
<name>A0AAW1HY69_SAPOF</name>
<dbReference type="Proteomes" id="UP001443914">
    <property type="component" value="Unassembled WGS sequence"/>
</dbReference>
<evidence type="ECO:0000256" key="1">
    <source>
        <dbReference type="ARBA" id="ARBA00004141"/>
    </source>
</evidence>
<reference evidence="6" key="1">
    <citation type="submission" date="2024-03" db="EMBL/GenBank/DDBJ databases">
        <title>WGS assembly of Saponaria officinalis var. Norfolk2.</title>
        <authorList>
            <person name="Jenkins J."/>
            <person name="Shu S."/>
            <person name="Grimwood J."/>
            <person name="Barry K."/>
            <person name="Goodstein D."/>
            <person name="Schmutz J."/>
            <person name="Leebens-Mack J."/>
            <person name="Osbourn A."/>
        </authorList>
    </citation>
    <scope>NUCLEOTIDE SEQUENCE [LARGE SCALE GENOMIC DNA]</scope>
    <source>
        <strain evidence="6">JIC</strain>
    </source>
</reference>
<keyword evidence="2 5" id="KW-0812">Transmembrane</keyword>
<evidence type="ECO:0000256" key="4">
    <source>
        <dbReference type="ARBA" id="ARBA00023136"/>
    </source>
</evidence>
<dbReference type="Pfam" id="PF00335">
    <property type="entry name" value="Tetraspanin"/>
    <property type="match status" value="1"/>
</dbReference>
<feature type="transmembrane region" description="Helical" evidence="5">
    <location>
        <begin position="132"/>
        <end position="154"/>
    </location>
</feature>
<accession>A0AAW1HY69</accession>
<feature type="transmembrane region" description="Helical" evidence="5">
    <location>
        <begin position="79"/>
        <end position="103"/>
    </location>
</feature>
<dbReference type="AlphaFoldDB" id="A0AAW1HY69"/>
<sequence length="229" mass="26157">MDRSHRIWIRTTLKLSNSIMAIAGITTLLYSVWITVVCLRDYHKHHFPWFLWACIGIGSIFCVTAFIGHIAVQAKNDCLLSLYILVMFLLLLAEILVTADVYLNDDWDKDFPKDPTHRFKDFVDFADDNEEVFTFLAFFLLSSQVVSFILAMTLRTIHYNRRSFDEHHHYDDQVSVGTPYALGHPQFPPQTNVLGKSLLDKDSYMPGPEKGIWSMMAGGGTAGYPPLHP</sequence>
<dbReference type="PRINTS" id="PR00259">
    <property type="entry name" value="TMFOUR"/>
</dbReference>
<keyword evidence="4 5" id="KW-0472">Membrane</keyword>
<feature type="transmembrane region" description="Helical" evidence="5">
    <location>
        <begin position="21"/>
        <end position="43"/>
    </location>
</feature>
<dbReference type="EMBL" id="JBDFQZ010000010">
    <property type="protein sequence ID" value="KAK9681937.1"/>
    <property type="molecule type" value="Genomic_DNA"/>
</dbReference>